<keyword evidence="4" id="KW-0689">Ribosomal protein</keyword>
<dbReference type="FunCoup" id="A0A151ZDT2">
    <property type="interactions" value="2"/>
</dbReference>
<keyword evidence="3" id="KW-0809">Transit peptide</keyword>
<protein>
    <submittedName>
        <fullName evidence="7">Uncharacterized protein</fullName>
    </submittedName>
</protein>
<sequence length="90" mass="10788">MIFKRIITQLTPKMGNKNYYKGRGVRNPGITSSKARFSFHQDKMQYINSPDLTDFELKPYVSRNAFPQTLEQVQKKYELKKQNRMKRQEQ</sequence>
<dbReference type="GO" id="GO:0006412">
    <property type="term" value="P:translation"/>
    <property type="evidence" value="ECO:0007669"/>
    <property type="project" value="TreeGrafter"/>
</dbReference>
<dbReference type="PANTHER" id="PTHR21338:SF0">
    <property type="entry name" value="LARGE RIBOSOMAL SUBUNIT PROTEIN ML41"/>
    <property type="match status" value="1"/>
</dbReference>
<dbReference type="PANTHER" id="PTHR21338">
    <property type="entry name" value="MITOCHONDRIAL RIBOSOMAL PROTEIN L41"/>
    <property type="match status" value="1"/>
</dbReference>
<accession>A0A151ZDT2</accession>
<comment type="subcellular location">
    <subcellularLocation>
        <location evidence="1">Mitochondrion</location>
    </subcellularLocation>
</comment>
<comment type="similarity">
    <text evidence="2">Belongs to the mitochondrion-specific ribosomal protein mL41 family.</text>
</comment>
<proteinExistence type="inferred from homology"/>
<gene>
    <name evidence="7" type="ORF">DLAC_06958</name>
</gene>
<evidence type="ECO:0000313" key="8">
    <source>
        <dbReference type="Proteomes" id="UP000076078"/>
    </source>
</evidence>
<dbReference type="Proteomes" id="UP000076078">
    <property type="component" value="Unassembled WGS sequence"/>
</dbReference>
<name>A0A151ZDT2_TIELA</name>
<dbReference type="GO" id="GO:0005762">
    <property type="term" value="C:mitochondrial large ribosomal subunit"/>
    <property type="evidence" value="ECO:0007669"/>
    <property type="project" value="InterPro"/>
</dbReference>
<dbReference type="OMA" id="YLTPKMG"/>
<evidence type="ECO:0000256" key="3">
    <source>
        <dbReference type="ARBA" id="ARBA00022946"/>
    </source>
</evidence>
<organism evidence="7 8">
    <name type="scientific">Tieghemostelium lacteum</name>
    <name type="common">Slime mold</name>
    <name type="synonym">Dictyostelium lacteum</name>
    <dbReference type="NCBI Taxonomy" id="361077"/>
    <lineage>
        <taxon>Eukaryota</taxon>
        <taxon>Amoebozoa</taxon>
        <taxon>Evosea</taxon>
        <taxon>Eumycetozoa</taxon>
        <taxon>Dictyostelia</taxon>
        <taxon>Dictyosteliales</taxon>
        <taxon>Raperosteliaceae</taxon>
        <taxon>Tieghemostelium</taxon>
    </lineage>
</organism>
<keyword evidence="5" id="KW-0496">Mitochondrion</keyword>
<dbReference type="EMBL" id="LODT01000031">
    <property type="protein sequence ID" value="KYQ92118.1"/>
    <property type="molecule type" value="Genomic_DNA"/>
</dbReference>
<evidence type="ECO:0000313" key="7">
    <source>
        <dbReference type="EMBL" id="KYQ92118.1"/>
    </source>
</evidence>
<evidence type="ECO:0000256" key="2">
    <source>
        <dbReference type="ARBA" id="ARBA00010152"/>
    </source>
</evidence>
<comment type="caution">
    <text evidence="7">The sequence shown here is derived from an EMBL/GenBank/DDBJ whole genome shotgun (WGS) entry which is preliminary data.</text>
</comment>
<keyword evidence="8" id="KW-1185">Reference proteome</keyword>
<dbReference type="GO" id="GO:0003735">
    <property type="term" value="F:structural constituent of ribosome"/>
    <property type="evidence" value="ECO:0007669"/>
    <property type="project" value="InterPro"/>
</dbReference>
<keyword evidence="6" id="KW-0687">Ribonucleoprotein</keyword>
<evidence type="ECO:0000256" key="6">
    <source>
        <dbReference type="ARBA" id="ARBA00023274"/>
    </source>
</evidence>
<evidence type="ECO:0000256" key="1">
    <source>
        <dbReference type="ARBA" id="ARBA00004173"/>
    </source>
</evidence>
<dbReference type="Pfam" id="PF09809">
    <property type="entry name" value="MRP-L27"/>
    <property type="match status" value="1"/>
</dbReference>
<reference evidence="7 8" key="1">
    <citation type="submission" date="2015-12" db="EMBL/GenBank/DDBJ databases">
        <title>Dictyostelia acquired genes for synthesis and detection of signals that induce cell-type specialization by lateral gene transfer from prokaryotes.</title>
        <authorList>
            <person name="Gloeckner G."/>
            <person name="Schaap P."/>
        </authorList>
    </citation>
    <scope>NUCLEOTIDE SEQUENCE [LARGE SCALE GENOMIC DNA]</scope>
    <source>
        <strain evidence="7 8">TK</strain>
    </source>
</reference>
<dbReference type="OrthoDB" id="408933at2759"/>
<dbReference type="InParanoid" id="A0A151ZDT2"/>
<dbReference type="InterPro" id="IPR019189">
    <property type="entry name" value="Ribosomal_mL41"/>
</dbReference>
<evidence type="ECO:0000256" key="5">
    <source>
        <dbReference type="ARBA" id="ARBA00023128"/>
    </source>
</evidence>
<dbReference type="AlphaFoldDB" id="A0A151ZDT2"/>
<evidence type="ECO:0000256" key="4">
    <source>
        <dbReference type="ARBA" id="ARBA00022980"/>
    </source>
</evidence>